<dbReference type="EMBL" id="AVOT02081040">
    <property type="protein sequence ID" value="MBW0567547.1"/>
    <property type="molecule type" value="Genomic_DNA"/>
</dbReference>
<reference evidence="2" key="1">
    <citation type="submission" date="2021-03" db="EMBL/GenBank/DDBJ databases">
        <title>Draft genome sequence of rust myrtle Austropuccinia psidii MF-1, a brazilian biotype.</title>
        <authorList>
            <person name="Quecine M.C."/>
            <person name="Pachon D.M.R."/>
            <person name="Bonatelli M.L."/>
            <person name="Correr F.H."/>
            <person name="Franceschini L.M."/>
            <person name="Leite T.F."/>
            <person name="Margarido G.R.A."/>
            <person name="Almeida C.A."/>
            <person name="Ferrarezi J.A."/>
            <person name="Labate C.A."/>
        </authorList>
    </citation>
    <scope>NUCLEOTIDE SEQUENCE</scope>
    <source>
        <strain evidence="2">MF-1</strain>
    </source>
</reference>
<name>A0A9Q3PP68_9BASI</name>
<gene>
    <name evidence="2" type="ORF">O181_107262</name>
</gene>
<comment type="caution">
    <text evidence="2">The sequence shown here is derived from an EMBL/GenBank/DDBJ whole genome shotgun (WGS) entry which is preliminary data.</text>
</comment>
<sequence length="86" mass="9795">MVPWVPSKIGPRGPPIAPTDRRTPEDRNGQKWPYIIQSGKSPRTPKRPKRGWNQILSRFIIEEASAQDHHRGLFEAISKDNGDKTP</sequence>
<dbReference type="Proteomes" id="UP000765509">
    <property type="component" value="Unassembled WGS sequence"/>
</dbReference>
<evidence type="ECO:0000313" key="3">
    <source>
        <dbReference type="Proteomes" id="UP000765509"/>
    </source>
</evidence>
<protein>
    <submittedName>
        <fullName evidence="2">Uncharacterized protein</fullName>
    </submittedName>
</protein>
<accession>A0A9Q3PP68</accession>
<keyword evidence="3" id="KW-1185">Reference proteome</keyword>
<dbReference type="AlphaFoldDB" id="A0A9Q3PP68"/>
<organism evidence="2 3">
    <name type="scientific">Austropuccinia psidii MF-1</name>
    <dbReference type="NCBI Taxonomy" id="1389203"/>
    <lineage>
        <taxon>Eukaryota</taxon>
        <taxon>Fungi</taxon>
        <taxon>Dikarya</taxon>
        <taxon>Basidiomycota</taxon>
        <taxon>Pucciniomycotina</taxon>
        <taxon>Pucciniomycetes</taxon>
        <taxon>Pucciniales</taxon>
        <taxon>Sphaerophragmiaceae</taxon>
        <taxon>Austropuccinia</taxon>
    </lineage>
</organism>
<evidence type="ECO:0000313" key="2">
    <source>
        <dbReference type="EMBL" id="MBW0567547.1"/>
    </source>
</evidence>
<feature type="region of interest" description="Disordered" evidence="1">
    <location>
        <begin position="1"/>
        <end position="50"/>
    </location>
</feature>
<feature type="compositionally biased region" description="Basic and acidic residues" evidence="1">
    <location>
        <begin position="19"/>
        <end position="29"/>
    </location>
</feature>
<proteinExistence type="predicted"/>
<evidence type="ECO:0000256" key="1">
    <source>
        <dbReference type="SAM" id="MobiDB-lite"/>
    </source>
</evidence>